<comment type="catalytic activity">
    <reaction evidence="12">
        <text>L-ornithine(in) = L-ornithine(out)</text>
        <dbReference type="Rhea" id="RHEA:71199"/>
        <dbReference type="ChEBI" id="CHEBI:46911"/>
    </reaction>
</comment>
<evidence type="ECO:0000256" key="1">
    <source>
        <dbReference type="ARBA" id="ARBA00004651"/>
    </source>
</evidence>
<feature type="domain" description="Cationic amino acid transporter C-terminal" evidence="14">
    <location>
        <begin position="629"/>
        <end position="679"/>
    </location>
</feature>
<gene>
    <name evidence="15" type="ORF">F7725_020484</name>
</gene>
<comment type="caution">
    <text evidence="15">The sequence shown here is derived from an EMBL/GenBank/DDBJ whole genome shotgun (WGS) entry which is preliminary data.</text>
</comment>
<feature type="transmembrane region" description="Helical" evidence="13">
    <location>
        <begin position="197"/>
        <end position="215"/>
    </location>
</feature>
<dbReference type="FunFam" id="1.20.1740.10:FF:000009">
    <property type="entry name" value="Low affinity cationic amino acid transporter 2"/>
    <property type="match status" value="1"/>
</dbReference>
<feature type="transmembrane region" description="Helical" evidence="13">
    <location>
        <begin position="102"/>
        <end position="128"/>
    </location>
</feature>
<dbReference type="InterPro" id="IPR002293">
    <property type="entry name" value="AA/rel_permease1"/>
</dbReference>
<evidence type="ECO:0000256" key="13">
    <source>
        <dbReference type="SAM" id="Phobius"/>
    </source>
</evidence>
<accession>A0A7J5YDB2</accession>
<feature type="transmembrane region" description="Helical" evidence="13">
    <location>
        <begin position="296"/>
        <end position="325"/>
    </location>
</feature>
<evidence type="ECO:0000259" key="14">
    <source>
        <dbReference type="Pfam" id="PF13906"/>
    </source>
</evidence>
<evidence type="ECO:0000313" key="15">
    <source>
        <dbReference type="EMBL" id="KAF3847456.1"/>
    </source>
</evidence>
<dbReference type="GO" id="GO:0005886">
    <property type="term" value="C:plasma membrane"/>
    <property type="evidence" value="ECO:0007669"/>
    <property type="project" value="UniProtKB-SubCell"/>
</dbReference>
<evidence type="ECO:0000256" key="4">
    <source>
        <dbReference type="ARBA" id="ARBA00022475"/>
    </source>
</evidence>
<name>A0A7J5YDB2_DISMA</name>
<evidence type="ECO:0000256" key="7">
    <source>
        <dbReference type="ARBA" id="ARBA00022989"/>
    </source>
</evidence>
<feature type="transmembrane region" description="Helical" evidence="13">
    <location>
        <begin position="42"/>
        <end position="63"/>
    </location>
</feature>
<reference evidence="15 16" key="1">
    <citation type="submission" date="2020-03" db="EMBL/GenBank/DDBJ databases">
        <title>Dissostichus mawsoni Genome sequencing and assembly.</title>
        <authorList>
            <person name="Park H."/>
        </authorList>
    </citation>
    <scope>NUCLEOTIDE SEQUENCE [LARGE SCALE GENOMIC DNA]</scope>
    <source>
        <strain evidence="15">DM0001</strain>
        <tissue evidence="15">Muscle</tissue>
    </source>
</reference>
<feature type="transmembrane region" description="Helical" evidence="13">
    <location>
        <begin position="413"/>
        <end position="430"/>
    </location>
</feature>
<feature type="transmembrane region" description="Helical" evidence="13">
    <location>
        <begin position="631"/>
        <end position="650"/>
    </location>
</feature>
<comment type="catalytic activity">
    <reaction evidence="11">
        <text>L-arginine(in) = L-arginine(out)</text>
        <dbReference type="Rhea" id="RHEA:32143"/>
        <dbReference type="ChEBI" id="CHEBI:32682"/>
    </reaction>
</comment>
<feature type="transmembrane region" description="Helical" evidence="13">
    <location>
        <begin position="69"/>
        <end position="90"/>
    </location>
</feature>
<feature type="transmembrane region" description="Helical" evidence="13">
    <location>
        <begin position="570"/>
        <end position="590"/>
    </location>
</feature>
<feature type="transmembrane region" description="Helical" evidence="13">
    <location>
        <begin position="596"/>
        <end position="619"/>
    </location>
</feature>
<keyword evidence="5 13" id="KW-0812">Transmembrane</keyword>
<comment type="subcellular location">
    <subcellularLocation>
        <location evidence="1">Cell membrane</location>
        <topology evidence="1">Multi-pass membrane protein</topology>
    </subcellularLocation>
</comment>
<dbReference type="OrthoDB" id="3900342at2759"/>
<keyword evidence="3" id="KW-0813">Transport</keyword>
<evidence type="ECO:0000256" key="10">
    <source>
        <dbReference type="ARBA" id="ARBA00034422"/>
    </source>
</evidence>
<dbReference type="Pfam" id="PF13520">
    <property type="entry name" value="AA_permease_2"/>
    <property type="match status" value="2"/>
</dbReference>
<feature type="transmembrane region" description="Helical" evidence="13">
    <location>
        <begin position="255"/>
        <end position="275"/>
    </location>
</feature>
<keyword evidence="6" id="KW-0029">Amino-acid transport</keyword>
<dbReference type="InterPro" id="IPR029485">
    <property type="entry name" value="CAT_C"/>
</dbReference>
<dbReference type="Proteomes" id="UP000518266">
    <property type="component" value="Unassembled WGS sequence"/>
</dbReference>
<dbReference type="FunFam" id="1.20.1740.10:FF:000024">
    <property type="entry name" value="High affinity cationic amino acid transporter 1"/>
    <property type="match status" value="1"/>
</dbReference>
<proteinExistence type="inferred from homology"/>
<dbReference type="Gene3D" id="1.20.1740.10">
    <property type="entry name" value="Amino acid/polyamine transporter I"/>
    <property type="match status" value="3"/>
</dbReference>
<evidence type="ECO:0000256" key="6">
    <source>
        <dbReference type="ARBA" id="ARBA00022970"/>
    </source>
</evidence>
<dbReference type="EMBL" id="JAAKFY010000013">
    <property type="protein sequence ID" value="KAF3847456.1"/>
    <property type="molecule type" value="Genomic_DNA"/>
</dbReference>
<feature type="transmembrane region" description="Helical" evidence="13">
    <location>
        <begin position="491"/>
        <end position="510"/>
    </location>
</feature>
<evidence type="ECO:0000256" key="5">
    <source>
        <dbReference type="ARBA" id="ARBA00022692"/>
    </source>
</evidence>
<organism evidence="15 16">
    <name type="scientific">Dissostichus mawsoni</name>
    <name type="common">Antarctic cod</name>
    <dbReference type="NCBI Taxonomy" id="36200"/>
    <lineage>
        <taxon>Eukaryota</taxon>
        <taxon>Metazoa</taxon>
        <taxon>Chordata</taxon>
        <taxon>Craniata</taxon>
        <taxon>Vertebrata</taxon>
        <taxon>Euteleostomi</taxon>
        <taxon>Actinopterygii</taxon>
        <taxon>Neopterygii</taxon>
        <taxon>Teleostei</taxon>
        <taxon>Neoteleostei</taxon>
        <taxon>Acanthomorphata</taxon>
        <taxon>Eupercaria</taxon>
        <taxon>Perciformes</taxon>
        <taxon>Notothenioidei</taxon>
        <taxon>Nototheniidae</taxon>
        <taxon>Dissostichus</taxon>
    </lineage>
</organism>
<dbReference type="PANTHER" id="PTHR43243">
    <property type="entry name" value="INNER MEMBRANE TRANSPORTER YGJI-RELATED"/>
    <property type="match status" value="1"/>
</dbReference>
<evidence type="ECO:0000256" key="12">
    <source>
        <dbReference type="ARBA" id="ARBA00034450"/>
    </source>
</evidence>
<dbReference type="PANTHER" id="PTHR43243:SF28">
    <property type="entry name" value="HIGH AFFINITY CATIONIC AMINO ACID TRANSPORTER 1"/>
    <property type="match status" value="1"/>
</dbReference>
<evidence type="ECO:0000313" key="16">
    <source>
        <dbReference type="Proteomes" id="UP000518266"/>
    </source>
</evidence>
<keyword evidence="9" id="KW-0325">Glycoprotein</keyword>
<dbReference type="Pfam" id="PF13906">
    <property type="entry name" value="AA_permease_C"/>
    <property type="match status" value="1"/>
</dbReference>
<evidence type="ECO:0000256" key="8">
    <source>
        <dbReference type="ARBA" id="ARBA00023136"/>
    </source>
</evidence>
<feature type="transmembrane region" description="Helical" evidence="13">
    <location>
        <begin position="171"/>
        <end position="188"/>
    </location>
</feature>
<evidence type="ECO:0000256" key="3">
    <source>
        <dbReference type="ARBA" id="ARBA00022448"/>
    </source>
</evidence>
<evidence type="ECO:0000256" key="11">
    <source>
        <dbReference type="ARBA" id="ARBA00034423"/>
    </source>
</evidence>
<dbReference type="GO" id="GO:0015189">
    <property type="term" value="F:L-lysine transmembrane transporter activity"/>
    <property type="evidence" value="ECO:0007669"/>
    <property type="project" value="TreeGrafter"/>
</dbReference>
<comment type="catalytic activity">
    <reaction evidence="10">
        <text>L-lysine(in) = L-lysine(out)</text>
        <dbReference type="Rhea" id="RHEA:70935"/>
        <dbReference type="ChEBI" id="CHEBI:32551"/>
    </reaction>
</comment>
<evidence type="ECO:0000256" key="9">
    <source>
        <dbReference type="ARBA" id="ARBA00023180"/>
    </source>
</evidence>
<keyword evidence="8 13" id="KW-0472">Membrane</keyword>
<dbReference type="GO" id="GO:0061459">
    <property type="term" value="F:L-arginine transmembrane transporter activity"/>
    <property type="evidence" value="ECO:0007669"/>
    <property type="project" value="TreeGrafter"/>
</dbReference>
<keyword evidence="4" id="KW-1003">Cell membrane</keyword>
<dbReference type="GO" id="GO:0000064">
    <property type="term" value="F:L-ornithine transmembrane transporter activity"/>
    <property type="evidence" value="ECO:0007669"/>
    <property type="project" value="TreeGrafter"/>
</dbReference>
<keyword evidence="16" id="KW-1185">Reference proteome</keyword>
<sequence length="720" mass="78184">MVAARMILATLKGVGKQLLRVKVVDCNTEDSRLCRCLNTFDLVALGVGSTLGAGVYVLAGAVARENSGPAIVLSFLIAALASVLAGLCYAEFGARVPKTGSAYLYSYVTVGELWAFITGWNLILSYVIGTSSVARAWSATFDELIGKHIEVFCRNYMTMKAPGYLAEYPDIFAVLIIIILTGLLAFGVKESAMVNKVFTCVNVLVLLFVIISGLVKGNLKNWNLNPDEILNATRNSSSNSTDFIPSKENLGKGGFMPFGISGVLSGAATCFYAFVGFDCIATTGEEVKNPQRAIPIGIVASLLICFVAYFGVSGALTMMMPYYLLDKNSPLPVAFTYVGWEGANYAVAIGSLCALSTSLLGSMFPMPRVIWAMAEDGLLFKCLATISPRTKTPLTATVTSGVVAGERVPKPFFYLKNICLLLAFFLHPWISLLGSMFPLPRIIFAMARDGLLFSCLARVSERKTPTFSTFVAGLMSAVMAFLFDLKDLVDLMSIGTLLAYTLVAACVLVLRYQPEQPSNAYEMANTQDDPDMSESYNEGSINVLAQAEDRLTIRNVLYPSNTEPSNTSGFAVNICTSVLGVLVFVFSIVAVHGGLAAWSVSVLCIIVLVCIIVTVVVWRQPQSKTKLAFKVPLLPVLPVMSMFINVYLMMQLGRGTWMRFAIWMVLGFFIYFGYGIRNSVEASMARSDAYAPACSIKGAPMAPEKEAFLHEIPKRHGRRR</sequence>
<keyword evidence="7 13" id="KW-1133">Transmembrane helix</keyword>
<feature type="transmembrane region" description="Helical" evidence="13">
    <location>
        <begin position="345"/>
        <end position="364"/>
    </location>
</feature>
<dbReference type="AlphaFoldDB" id="A0A7J5YDB2"/>
<protein>
    <recommendedName>
        <fullName evidence="14">Cationic amino acid transporter C-terminal domain-containing protein</fullName>
    </recommendedName>
</protein>
<feature type="transmembrane region" description="Helical" evidence="13">
    <location>
        <begin position="656"/>
        <end position="676"/>
    </location>
</feature>
<dbReference type="GO" id="GO:0097638">
    <property type="term" value="P:L-arginine import across plasma membrane"/>
    <property type="evidence" value="ECO:0007669"/>
    <property type="project" value="TreeGrafter"/>
</dbReference>
<comment type="similarity">
    <text evidence="2">Belongs to the amino acid-polyamine-organocation (APC) superfamily. Cationic amino acid transporter (CAT) (TC 2.A.3.3) family.</text>
</comment>
<evidence type="ECO:0000256" key="2">
    <source>
        <dbReference type="ARBA" id="ARBA00008572"/>
    </source>
</evidence>